<dbReference type="EMBL" id="QJKJ01004155">
    <property type="protein sequence ID" value="RDX95336.1"/>
    <property type="molecule type" value="Genomic_DNA"/>
</dbReference>
<dbReference type="Gene3D" id="4.10.60.10">
    <property type="entry name" value="Zinc finger, CCHC-type"/>
    <property type="match status" value="1"/>
</dbReference>
<keyword evidence="1" id="KW-0862">Zinc</keyword>
<protein>
    <recommendedName>
        <fullName evidence="3">CCHC-type domain-containing protein</fullName>
    </recommendedName>
</protein>
<feature type="compositionally biased region" description="Basic residues" evidence="2">
    <location>
        <begin position="63"/>
        <end position="86"/>
    </location>
</feature>
<name>A0A371GXZ7_MUCPR</name>
<dbReference type="SUPFAM" id="SSF57756">
    <property type="entry name" value="Retrovirus zinc finger-like domains"/>
    <property type="match status" value="1"/>
</dbReference>
<evidence type="ECO:0000256" key="1">
    <source>
        <dbReference type="PROSITE-ProRule" id="PRU00047"/>
    </source>
</evidence>
<feature type="region of interest" description="Disordered" evidence="2">
    <location>
        <begin position="45"/>
        <end position="86"/>
    </location>
</feature>
<proteinExistence type="predicted"/>
<feature type="domain" description="CCHC-type" evidence="3">
    <location>
        <begin position="88"/>
        <end position="104"/>
    </location>
</feature>
<evidence type="ECO:0000313" key="4">
    <source>
        <dbReference type="EMBL" id="RDX95336.1"/>
    </source>
</evidence>
<feature type="compositionally biased region" description="Basic and acidic residues" evidence="2">
    <location>
        <begin position="45"/>
        <end position="55"/>
    </location>
</feature>
<dbReference type="AlphaFoldDB" id="A0A371GXZ7"/>
<sequence>MEVILVQQGYGKELKGKAKMSLTLSQKEKNNMVDKTSIWTKELQKQQELKTKDNGKGLNISKGRSKKKGQKGKKFRSKSKNNTKSKSKCFNCHKIGHFKKDCPKKGARCLKALWIHWMFQLLRMDYLETLELKGGRVVLLGNNKSCKVQEQDMVKISDGALGYKLWKLDLGETRCFISMDVTFDESKIGMMWIFKKRKLEELDAKTTFLHGDLEESCNILKFI</sequence>
<comment type="caution">
    <text evidence="4">The sequence shown here is derived from an EMBL/GenBank/DDBJ whole genome shotgun (WGS) entry which is preliminary data.</text>
</comment>
<evidence type="ECO:0000259" key="3">
    <source>
        <dbReference type="PROSITE" id="PS50158"/>
    </source>
</evidence>
<evidence type="ECO:0000313" key="5">
    <source>
        <dbReference type="Proteomes" id="UP000257109"/>
    </source>
</evidence>
<evidence type="ECO:0000256" key="2">
    <source>
        <dbReference type="SAM" id="MobiDB-lite"/>
    </source>
</evidence>
<dbReference type="GO" id="GO:0003676">
    <property type="term" value="F:nucleic acid binding"/>
    <property type="evidence" value="ECO:0007669"/>
    <property type="project" value="InterPro"/>
</dbReference>
<gene>
    <name evidence="4" type="ORF">CR513_22160</name>
</gene>
<dbReference type="Proteomes" id="UP000257109">
    <property type="component" value="Unassembled WGS sequence"/>
</dbReference>
<dbReference type="GO" id="GO:0008270">
    <property type="term" value="F:zinc ion binding"/>
    <property type="evidence" value="ECO:0007669"/>
    <property type="project" value="UniProtKB-KW"/>
</dbReference>
<accession>A0A371GXZ7</accession>
<dbReference type="SMART" id="SM00343">
    <property type="entry name" value="ZnF_C2HC"/>
    <property type="match status" value="1"/>
</dbReference>
<dbReference type="Pfam" id="PF00098">
    <property type="entry name" value="zf-CCHC"/>
    <property type="match status" value="1"/>
</dbReference>
<feature type="non-terminal residue" evidence="4">
    <location>
        <position position="1"/>
    </location>
</feature>
<keyword evidence="1" id="KW-0479">Metal-binding</keyword>
<dbReference type="InterPro" id="IPR036875">
    <property type="entry name" value="Znf_CCHC_sf"/>
</dbReference>
<reference evidence="4" key="1">
    <citation type="submission" date="2018-05" db="EMBL/GenBank/DDBJ databases">
        <title>Draft genome of Mucuna pruriens seed.</title>
        <authorList>
            <person name="Nnadi N.E."/>
            <person name="Vos R."/>
            <person name="Hasami M.H."/>
            <person name="Devisetty U.K."/>
            <person name="Aguiy J.C."/>
        </authorList>
    </citation>
    <scope>NUCLEOTIDE SEQUENCE [LARGE SCALE GENOMIC DNA]</scope>
    <source>
        <strain evidence="4">JCA_2017</strain>
    </source>
</reference>
<keyword evidence="1" id="KW-0863">Zinc-finger</keyword>
<organism evidence="4 5">
    <name type="scientific">Mucuna pruriens</name>
    <name type="common">Velvet bean</name>
    <name type="synonym">Dolichos pruriens</name>
    <dbReference type="NCBI Taxonomy" id="157652"/>
    <lineage>
        <taxon>Eukaryota</taxon>
        <taxon>Viridiplantae</taxon>
        <taxon>Streptophyta</taxon>
        <taxon>Embryophyta</taxon>
        <taxon>Tracheophyta</taxon>
        <taxon>Spermatophyta</taxon>
        <taxon>Magnoliopsida</taxon>
        <taxon>eudicotyledons</taxon>
        <taxon>Gunneridae</taxon>
        <taxon>Pentapetalae</taxon>
        <taxon>rosids</taxon>
        <taxon>fabids</taxon>
        <taxon>Fabales</taxon>
        <taxon>Fabaceae</taxon>
        <taxon>Papilionoideae</taxon>
        <taxon>50 kb inversion clade</taxon>
        <taxon>NPAAA clade</taxon>
        <taxon>indigoferoid/millettioid clade</taxon>
        <taxon>Phaseoleae</taxon>
        <taxon>Mucuna</taxon>
    </lineage>
</organism>
<dbReference type="PROSITE" id="PS50158">
    <property type="entry name" value="ZF_CCHC"/>
    <property type="match status" value="1"/>
</dbReference>
<dbReference type="InterPro" id="IPR001878">
    <property type="entry name" value="Znf_CCHC"/>
</dbReference>
<keyword evidence="5" id="KW-1185">Reference proteome</keyword>